<name>A0ABV2J662_9HYPH</name>
<keyword evidence="2" id="KW-1185">Reference proteome</keyword>
<organism evidence="1 2">
    <name type="scientific">Rhizobium aquaticum</name>
    <dbReference type="NCBI Taxonomy" id="1549636"/>
    <lineage>
        <taxon>Bacteria</taxon>
        <taxon>Pseudomonadati</taxon>
        <taxon>Pseudomonadota</taxon>
        <taxon>Alphaproteobacteria</taxon>
        <taxon>Hyphomicrobiales</taxon>
        <taxon>Rhizobiaceae</taxon>
        <taxon>Rhizobium/Agrobacterium group</taxon>
        <taxon>Rhizobium</taxon>
    </lineage>
</organism>
<sequence length="29" mass="3274">MLLSCRIYAFDRIVNYLEGIALELADSSP</sequence>
<proteinExistence type="predicted"/>
<accession>A0ABV2J662</accession>
<evidence type="ECO:0000313" key="1">
    <source>
        <dbReference type="EMBL" id="MET3616252.1"/>
    </source>
</evidence>
<dbReference type="Proteomes" id="UP001549047">
    <property type="component" value="Unassembled WGS sequence"/>
</dbReference>
<protein>
    <submittedName>
        <fullName evidence="1">Uncharacterized protein</fullName>
    </submittedName>
</protein>
<evidence type="ECO:0000313" key="2">
    <source>
        <dbReference type="Proteomes" id="UP001549047"/>
    </source>
</evidence>
<dbReference type="EMBL" id="JBEPMB010000015">
    <property type="protein sequence ID" value="MET3616252.1"/>
    <property type="molecule type" value="Genomic_DNA"/>
</dbReference>
<reference evidence="1 2" key="1">
    <citation type="submission" date="2024-06" db="EMBL/GenBank/DDBJ databases">
        <title>Genomic Encyclopedia of Type Strains, Phase IV (KMG-IV): sequencing the most valuable type-strain genomes for metagenomic binning, comparative biology and taxonomic classification.</title>
        <authorList>
            <person name="Goeker M."/>
        </authorList>
    </citation>
    <scope>NUCLEOTIDE SEQUENCE [LARGE SCALE GENOMIC DNA]</scope>
    <source>
        <strain evidence="1 2">DSM 29780</strain>
    </source>
</reference>
<gene>
    <name evidence="1" type="ORF">ABID16_004601</name>
</gene>
<comment type="caution">
    <text evidence="1">The sequence shown here is derived from an EMBL/GenBank/DDBJ whole genome shotgun (WGS) entry which is preliminary data.</text>
</comment>